<comment type="similarity">
    <text evidence="3">Belongs to the peptidase M50B family.</text>
</comment>
<keyword evidence="9 12" id="KW-1133">Transmembrane helix</keyword>
<evidence type="ECO:0000256" key="3">
    <source>
        <dbReference type="ARBA" id="ARBA00007931"/>
    </source>
</evidence>
<dbReference type="OrthoDB" id="8772544at2"/>
<evidence type="ECO:0000256" key="4">
    <source>
        <dbReference type="ARBA" id="ARBA00022670"/>
    </source>
</evidence>
<evidence type="ECO:0000313" key="14">
    <source>
        <dbReference type="EMBL" id="SMC18319.1"/>
    </source>
</evidence>
<name>A0A1W1X2W8_9NEIS</name>
<dbReference type="GO" id="GO:0046872">
    <property type="term" value="F:metal ion binding"/>
    <property type="evidence" value="ECO:0007669"/>
    <property type="project" value="UniProtKB-KW"/>
</dbReference>
<evidence type="ECO:0000256" key="11">
    <source>
        <dbReference type="ARBA" id="ARBA00023136"/>
    </source>
</evidence>
<comment type="cofactor">
    <cofactor evidence="1">
        <name>Zn(2+)</name>
        <dbReference type="ChEBI" id="CHEBI:29105"/>
    </cofactor>
</comment>
<dbReference type="PANTHER" id="PTHR39188">
    <property type="entry name" value="MEMBRANE-ASSOCIATED ZINC METALLOPROTEASE M50B"/>
    <property type="match status" value="1"/>
</dbReference>
<evidence type="ECO:0000256" key="7">
    <source>
        <dbReference type="ARBA" id="ARBA00022801"/>
    </source>
</evidence>
<proteinExistence type="inferred from homology"/>
<accession>A0A1W1X2W8</accession>
<keyword evidence="15" id="KW-1185">Reference proteome</keyword>
<evidence type="ECO:0000256" key="10">
    <source>
        <dbReference type="ARBA" id="ARBA00023049"/>
    </source>
</evidence>
<comment type="subcellular location">
    <subcellularLocation>
        <location evidence="2">Membrane</location>
        <topology evidence="2">Multi-pass membrane protein</topology>
    </subcellularLocation>
</comment>
<evidence type="ECO:0000256" key="8">
    <source>
        <dbReference type="ARBA" id="ARBA00022833"/>
    </source>
</evidence>
<dbReference type="RefSeq" id="WP_139798613.1">
    <property type="nucleotide sequence ID" value="NZ_FWXD01000002.1"/>
</dbReference>
<reference evidence="14 15" key="1">
    <citation type="submission" date="2017-04" db="EMBL/GenBank/DDBJ databases">
        <authorList>
            <person name="Afonso C.L."/>
            <person name="Miller P.J."/>
            <person name="Scott M.A."/>
            <person name="Spackman E."/>
            <person name="Goraichik I."/>
            <person name="Dimitrov K.M."/>
            <person name="Suarez D.L."/>
            <person name="Swayne D.E."/>
        </authorList>
    </citation>
    <scope>NUCLEOTIDE SEQUENCE [LARGE SCALE GENOMIC DNA]</scope>
    <source>
        <strain evidence="14 15">DSM 23236</strain>
    </source>
</reference>
<dbReference type="GO" id="GO:0016020">
    <property type="term" value="C:membrane"/>
    <property type="evidence" value="ECO:0007669"/>
    <property type="project" value="UniProtKB-SubCell"/>
</dbReference>
<feature type="transmembrane region" description="Helical" evidence="12">
    <location>
        <begin position="7"/>
        <end position="31"/>
    </location>
</feature>
<evidence type="ECO:0000313" key="15">
    <source>
        <dbReference type="Proteomes" id="UP000192761"/>
    </source>
</evidence>
<sequence length="862" mass="95090">MPRLLDLLPLFFVLLLVSPLMRFVLLVYQFLLVEEYPAHITPGEDRTLPAHEQAAVDELLALGFAPVRPLHIHIGPMLRHGVLLRHRDEAAWALLTFAPSLGTGYPVLFFSVTDEDTLLLTCNRMSQYGLVRLPATLSGDAWADDLPSHWQDHLTRARQHGLQTLDEAQAHARICQFQQSTFPALQASGNVVQRGGGWFYPWRTALRLTRQVMRKYALMQRPYQSASTEGSAAAAAYYAFCAAEHTRYLQLRRKRPWLQELLLLGTALLGLLGWGWLISWQQAVLLLIILLVHESGHAIAMRLFGYRDVKMFVVPFVGAVVTGRPSAIPAWKQAIAYLAGPLPGLLAGFGMLFWLGSQPPADWHQHAQLAAIMAVVINLFNLLPVIPLDGGRLLELALFQRWPTARLLFTLLSIAATAWLASQLSSPGLWIIPAVLVLGLRHQWQTLKLHHVPDPGGSEQERLAPLFERAMALKPGKSYLALSPLVRGIFVSRAVQAPRWWESVAILLTLAAPLAFAGWLAMDLGWIGHKAPAMTEPTDQRSNAQTAFDVVFNNDIDDEAAAKVRQSKLLDIASRLPASDPRHVDLAWDQALRLDDSDKAQDAIIAAGKDGNLLNIDQMIDSQLNKLLWTLADRTAAERASALAGAIAHYRQLAPAHGNALISATIRQAEATDDAGHAQEALAILNSLAVTGNMNDSTQNLQQQITAARGWYLLSHQQYKAALGIFTAPHPQSSETEFNWPRQQQQLNHAWALLLGGDKAGGLAAMRDAAVFHKPDTRWSARLLGMGNTPAVLMVEPGELVYALLVNGKRDEAAKLFGNSRSMCSNHDHDEPVAATEPWQRVRVEAMRNALASLCAGSVRFE</sequence>
<feature type="transmembrane region" description="Helical" evidence="12">
    <location>
        <begin position="334"/>
        <end position="355"/>
    </location>
</feature>
<evidence type="ECO:0000256" key="2">
    <source>
        <dbReference type="ARBA" id="ARBA00004141"/>
    </source>
</evidence>
<feature type="domain" description="Peptidase M50" evidence="13">
    <location>
        <begin position="363"/>
        <end position="399"/>
    </location>
</feature>
<feature type="transmembrane region" description="Helical" evidence="12">
    <location>
        <begin position="311"/>
        <end position="328"/>
    </location>
</feature>
<dbReference type="AlphaFoldDB" id="A0A1W1X2W8"/>
<feature type="transmembrane region" description="Helical" evidence="12">
    <location>
        <begin position="407"/>
        <end position="440"/>
    </location>
</feature>
<keyword evidence="8" id="KW-0862">Zinc</keyword>
<feature type="transmembrane region" description="Helical" evidence="12">
    <location>
        <begin position="90"/>
        <end position="110"/>
    </location>
</feature>
<dbReference type="CDD" id="cd06160">
    <property type="entry name" value="S2P-M50_like_2"/>
    <property type="match status" value="1"/>
</dbReference>
<gene>
    <name evidence="14" type="ORF">SAMN02745857_00528</name>
</gene>
<dbReference type="Proteomes" id="UP000192761">
    <property type="component" value="Unassembled WGS sequence"/>
</dbReference>
<feature type="transmembrane region" description="Helical" evidence="12">
    <location>
        <begin position="500"/>
        <end position="522"/>
    </location>
</feature>
<feature type="transmembrane region" description="Helical" evidence="12">
    <location>
        <begin position="367"/>
        <end position="387"/>
    </location>
</feature>
<dbReference type="Pfam" id="PF02163">
    <property type="entry name" value="Peptidase_M50"/>
    <property type="match status" value="2"/>
</dbReference>
<dbReference type="EMBL" id="FWXD01000002">
    <property type="protein sequence ID" value="SMC18319.1"/>
    <property type="molecule type" value="Genomic_DNA"/>
</dbReference>
<evidence type="ECO:0000259" key="13">
    <source>
        <dbReference type="Pfam" id="PF02163"/>
    </source>
</evidence>
<keyword evidence="4 14" id="KW-0645">Protease</keyword>
<evidence type="ECO:0000256" key="12">
    <source>
        <dbReference type="SAM" id="Phobius"/>
    </source>
</evidence>
<dbReference type="GO" id="GO:0006508">
    <property type="term" value="P:proteolysis"/>
    <property type="evidence" value="ECO:0007669"/>
    <property type="project" value="UniProtKB-KW"/>
</dbReference>
<feature type="domain" description="Peptidase M50" evidence="13">
    <location>
        <begin position="283"/>
        <end position="355"/>
    </location>
</feature>
<keyword evidence="10" id="KW-0482">Metalloprotease</keyword>
<keyword evidence="7" id="KW-0378">Hydrolase</keyword>
<keyword evidence="5 12" id="KW-0812">Transmembrane</keyword>
<evidence type="ECO:0000256" key="1">
    <source>
        <dbReference type="ARBA" id="ARBA00001947"/>
    </source>
</evidence>
<feature type="transmembrane region" description="Helical" evidence="12">
    <location>
        <begin position="257"/>
        <end position="277"/>
    </location>
</feature>
<keyword evidence="11 12" id="KW-0472">Membrane</keyword>
<evidence type="ECO:0000256" key="5">
    <source>
        <dbReference type="ARBA" id="ARBA00022692"/>
    </source>
</evidence>
<keyword evidence="6" id="KW-0479">Metal-binding</keyword>
<dbReference type="STRING" id="1121001.SAMN02745857_00528"/>
<dbReference type="GO" id="GO:0008237">
    <property type="term" value="F:metallopeptidase activity"/>
    <property type="evidence" value="ECO:0007669"/>
    <property type="project" value="UniProtKB-KW"/>
</dbReference>
<evidence type="ECO:0000256" key="9">
    <source>
        <dbReference type="ARBA" id="ARBA00022989"/>
    </source>
</evidence>
<dbReference type="InterPro" id="IPR008915">
    <property type="entry name" value="Peptidase_M50"/>
</dbReference>
<evidence type="ECO:0000256" key="6">
    <source>
        <dbReference type="ARBA" id="ARBA00022723"/>
    </source>
</evidence>
<dbReference type="PANTHER" id="PTHR39188:SF3">
    <property type="entry name" value="STAGE IV SPORULATION PROTEIN FB"/>
    <property type="match status" value="1"/>
</dbReference>
<organism evidence="14 15">
    <name type="scientific">Andreprevotia lacus DSM 23236</name>
    <dbReference type="NCBI Taxonomy" id="1121001"/>
    <lineage>
        <taxon>Bacteria</taxon>
        <taxon>Pseudomonadati</taxon>
        <taxon>Pseudomonadota</taxon>
        <taxon>Betaproteobacteria</taxon>
        <taxon>Neisseriales</taxon>
        <taxon>Chitinibacteraceae</taxon>
        <taxon>Andreprevotia</taxon>
    </lineage>
</organism>
<feature type="transmembrane region" description="Helical" evidence="12">
    <location>
        <begin position="283"/>
        <end position="304"/>
    </location>
</feature>
<protein>
    <submittedName>
        <fullName evidence="14">Zn-dependent protease (Includes SpoIVFB)</fullName>
    </submittedName>
</protein>